<feature type="region of interest" description="Disordered" evidence="6">
    <location>
        <begin position="1327"/>
        <end position="1350"/>
    </location>
</feature>
<dbReference type="InterPro" id="IPR002182">
    <property type="entry name" value="NB-ARC"/>
</dbReference>
<dbReference type="GO" id="GO:0007165">
    <property type="term" value="P:signal transduction"/>
    <property type="evidence" value="ECO:0007669"/>
    <property type="project" value="InterPro"/>
</dbReference>
<keyword evidence="4" id="KW-0520">NAD</keyword>
<keyword evidence="2" id="KW-0677">Repeat</keyword>
<evidence type="ECO:0000256" key="2">
    <source>
        <dbReference type="ARBA" id="ARBA00022737"/>
    </source>
</evidence>
<dbReference type="GO" id="GO:0043531">
    <property type="term" value="F:ADP binding"/>
    <property type="evidence" value="ECO:0007669"/>
    <property type="project" value="InterPro"/>
</dbReference>
<reference evidence="8" key="1">
    <citation type="journal article" date="2016" name="Nat. Genet.">
        <title>The genome sequences of Arachis duranensis and Arachis ipaensis, the diploid ancestors of cultivated peanut.</title>
        <authorList>
            <person name="Bertioli D.J."/>
            <person name="Cannon S.B."/>
            <person name="Froenicke L."/>
            <person name="Huang G."/>
            <person name="Farmer A.D."/>
            <person name="Cannon E.K."/>
            <person name="Liu X."/>
            <person name="Gao D."/>
            <person name="Clevenger J."/>
            <person name="Dash S."/>
            <person name="Ren L."/>
            <person name="Moretzsohn M.C."/>
            <person name="Shirasawa K."/>
            <person name="Huang W."/>
            <person name="Vidigal B."/>
            <person name="Abernathy B."/>
            <person name="Chu Y."/>
            <person name="Niederhuth C.E."/>
            <person name="Umale P."/>
            <person name="Araujo A.C."/>
            <person name="Kozik A."/>
            <person name="Kim K.D."/>
            <person name="Burow M.D."/>
            <person name="Varshney R.K."/>
            <person name="Wang X."/>
            <person name="Zhang X."/>
            <person name="Barkley N."/>
            <person name="Guimaraes P.M."/>
            <person name="Isobe S."/>
            <person name="Guo B."/>
            <person name="Liao B."/>
            <person name="Stalker H.T."/>
            <person name="Schmitz R.J."/>
            <person name="Scheffler B.E."/>
            <person name="Leal-Bertioli S.C."/>
            <person name="Xun X."/>
            <person name="Jackson S.A."/>
            <person name="Michelmore R."/>
            <person name="Ozias-Akins P."/>
        </authorList>
    </citation>
    <scope>NUCLEOTIDE SEQUENCE [LARGE SCALE GENOMIC DNA]</scope>
    <source>
        <strain evidence="8">cv. V14167</strain>
    </source>
</reference>
<dbReference type="InterPro" id="IPR044974">
    <property type="entry name" value="Disease_R_plants"/>
</dbReference>
<dbReference type="Gene3D" id="3.80.10.10">
    <property type="entry name" value="Ribonuclease Inhibitor"/>
    <property type="match status" value="2"/>
</dbReference>
<dbReference type="Pfam" id="PF23286">
    <property type="entry name" value="LRR_13"/>
    <property type="match status" value="1"/>
</dbReference>
<keyword evidence="5" id="KW-0175">Coiled coil</keyword>
<dbReference type="InterPro" id="IPR042197">
    <property type="entry name" value="Apaf_helical"/>
</dbReference>
<dbReference type="InterPro" id="IPR000157">
    <property type="entry name" value="TIR_dom"/>
</dbReference>
<evidence type="ECO:0000313" key="9">
    <source>
        <dbReference type="RefSeq" id="XP_020998545.2"/>
    </source>
</evidence>
<dbReference type="InterPro" id="IPR032675">
    <property type="entry name" value="LRR_dom_sf"/>
</dbReference>
<protein>
    <submittedName>
        <fullName evidence="9">TMV resistance protein N-like</fullName>
    </submittedName>
</protein>
<reference evidence="9" key="2">
    <citation type="submission" date="2025-08" db="UniProtKB">
        <authorList>
            <consortium name="RefSeq"/>
        </authorList>
    </citation>
    <scope>IDENTIFICATION</scope>
    <source>
        <tissue evidence="9">Whole plant</tissue>
    </source>
</reference>
<feature type="region of interest" description="Disordered" evidence="6">
    <location>
        <begin position="1394"/>
        <end position="1413"/>
    </location>
</feature>
<dbReference type="PANTHER" id="PTHR11017">
    <property type="entry name" value="LEUCINE-RICH REPEAT-CONTAINING PROTEIN"/>
    <property type="match status" value="1"/>
</dbReference>
<dbReference type="SUPFAM" id="SSF52200">
    <property type="entry name" value="Toll/Interleukin receptor TIR domain"/>
    <property type="match status" value="1"/>
</dbReference>
<feature type="region of interest" description="Disordered" evidence="6">
    <location>
        <begin position="125"/>
        <end position="148"/>
    </location>
</feature>
<dbReference type="Gene3D" id="1.10.8.430">
    <property type="entry name" value="Helical domain of apoptotic protease-activating factors"/>
    <property type="match status" value="1"/>
</dbReference>
<dbReference type="GO" id="GO:0006952">
    <property type="term" value="P:defense response"/>
    <property type="evidence" value="ECO:0007669"/>
    <property type="project" value="InterPro"/>
</dbReference>
<feature type="coiled-coil region" evidence="5">
    <location>
        <begin position="1506"/>
        <end position="1582"/>
    </location>
</feature>
<sequence>MTGVLLKNEWNHVELTYSKVNHGPVIQTGFHLFERSSSMEDIQFTDPLKEEQRVVEREHSQRQFMLQKQMLALVDPYMGQCKVLLSLLPPPEFDNKKNYSNSMPSEQLRCSTLVPLPVSQDCLAKAPGESSQAPFDETQSMQSPSPTSSSGIMADWTYDVFLSFRGKDIRQRFIGHLYKALCRRGFHTFIDDVEIERGEDITRSLLTAVENSMIAIPVFSENYATSSFCLDELVNTMECAKTKGQIVLPVFYDVDPSDVRNLRGSFGEAMEKHEERMKLKEDKERLEKWKMAFMQAANLSGFHFKLGAESECEFTEKIVKTVSKWIHHTCLYVSDQVVGLESQIPELNLLLDVESSDRVHMVGIHGIGGIGKTTLARAVYNSIADSFEGVCFLGNVRENSITHGLVYLQQMLLSKLVGDERDIKLGDVSEGKKVIERRLNRKKVLLIVDDVDRLEQLKAVAGDSVWFGSGSRIIVTTRNKGLLTSHGIVRTYEVEKLNDKEALDLLRWNVFKTREVDPSYSYILNRTVAFASGLPLALEVIGANLFGKSKDEWESALDQYKRSPKREIQEILKVSFDGLEEEEKKIFLDFACFFNGYRSKYVEEILRAHHGFCPKNSMRVLIDKSLVKIEDDRVMLHDLIQDMGREIVRQESEDPRGRSRIWNFEDAKRVLEQDKGSHKIEIIKLAFPKADEKLNWDGVAFIKMNNLRTTDINKGDFSDSPKHLPNSLKVLKWRGYPSQIFPFDFYPKEIAILWLPDSSISSFILLFLWQKFMNLRVLNFRNCQHLEQIPDLSVAPHLEELSFCWCKNLTEVHKSVGLLNKLRMLDAKGCCKLRSFPDLMLPALEQLRLSSCSSLESFPEILGKMESLTKLELEYTPIKEFPPSIRYITRLERLELWHSKIVLLPSSIFLMKELKCLRIRNCDGLLLHSQEKVEEQISSVVFSNQQHFDFRNCNVSNEFLQRSVPWFVNVKELNLSSNSFTILPACIEGCTFLKVLILDYCGNLREVGGIPPNIEKFSARRCISLKSLDLTLLSCTKDCYFLKELILDGCENLEEIRGIPPSIEVLHAPSSTLLTSSSRSMFSNQDLHEDVNDKESWLPMPGTKVQEWFNYSRHGSSISFWFRNKFPAISLFVINELKKTSFEPKLTINGHEMHLFSLFSLQKDHILILTLGPKQTEFKDEVNNVISKDEWNHVELSSDHAVHGVGGGTIYESMMQIGLHVFKQFSNMEDIRFTDPFLLEEVHSLEGIGYSPTQFVQRHQNLTSLETNVEQEIVSHSLLPSPSFSDNLNWESNTIVAEHKTNTTSVQAYEDNLANSVGESYQTPSIANTENVHDPIPTTPSSSDKDSGQKMCTETCSTTLLIKFDEPLINQAPLTQDDNDVEMEAFYATLDAETHDVLSPNSNDDPATTTAPSKEAKEALKTVQDFITKNDASVLLDEENYNVMKNSLHYLSNLSSKDGISGEVETLVSEASWLFNCCSVEYIESCRNIESTASELQRFGELEAGLEGNKNKHRELRQKLDWMEKRKKELEEEMNAIKAKLCDCESEKKIVVQKKKDVFEEAKTLKAQRDEWRKKVPQLRHQQSIAKSNHAKFTGEWSKLGEKFNTIVLD</sequence>
<evidence type="ECO:0000256" key="5">
    <source>
        <dbReference type="SAM" id="Coils"/>
    </source>
</evidence>
<dbReference type="GeneID" id="110281223"/>
<dbReference type="SMART" id="SM00382">
    <property type="entry name" value="AAA"/>
    <property type="match status" value="1"/>
</dbReference>
<dbReference type="RefSeq" id="XP_020998545.2">
    <property type="nucleotide sequence ID" value="XM_021142886.2"/>
</dbReference>
<feature type="domain" description="TIR" evidence="7">
    <location>
        <begin position="156"/>
        <end position="326"/>
    </location>
</feature>
<keyword evidence="3" id="KW-0611">Plant defense</keyword>
<feature type="compositionally biased region" description="Low complexity" evidence="6">
    <location>
        <begin position="138"/>
        <end position="148"/>
    </location>
</feature>
<dbReference type="SUPFAM" id="SSF52540">
    <property type="entry name" value="P-loop containing nucleoside triphosphate hydrolases"/>
    <property type="match status" value="1"/>
</dbReference>
<gene>
    <name evidence="9" type="primary">LOC110281223</name>
</gene>
<dbReference type="Pfam" id="PF01582">
    <property type="entry name" value="TIR"/>
    <property type="match status" value="1"/>
</dbReference>
<dbReference type="InterPro" id="IPR058192">
    <property type="entry name" value="WHD_ROQ1-like"/>
</dbReference>
<proteinExistence type="predicted"/>
<dbReference type="SMART" id="SM00255">
    <property type="entry name" value="TIR"/>
    <property type="match status" value="1"/>
</dbReference>
<dbReference type="PROSITE" id="PS50104">
    <property type="entry name" value="TIR"/>
    <property type="match status" value="1"/>
</dbReference>
<evidence type="ECO:0000256" key="4">
    <source>
        <dbReference type="ARBA" id="ARBA00023027"/>
    </source>
</evidence>
<dbReference type="SUPFAM" id="SSF52058">
    <property type="entry name" value="L domain-like"/>
    <property type="match status" value="1"/>
</dbReference>
<evidence type="ECO:0000256" key="1">
    <source>
        <dbReference type="ARBA" id="ARBA00022614"/>
    </source>
</evidence>
<dbReference type="InterPro" id="IPR027417">
    <property type="entry name" value="P-loop_NTPase"/>
</dbReference>
<feature type="compositionally biased region" description="Polar residues" evidence="6">
    <location>
        <begin position="1399"/>
        <end position="1412"/>
    </location>
</feature>
<evidence type="ECO:0000256" key="3">
    <source>
        <dbReference type="ARBA" id="ARBA00022821"/>
    </source>
</evidence>
<dbReference type="AlphaFoldDB" id="A0A6P5NQ83"/>
<dbReference type="Pfam" id="PF23282">
    <property type="entry name" value="WHD_ROQ1"/>
    <property type="match status" value="1"/>
</dbReference>
<dbReference type="Pfam" id="PF00931">
    <property type="entry name" value="NB-ARC"/>
    <property type="match status" value="1"/>
</dbReference>
<dbReference type="Gene3D" id="3.40.50.10140">
    <property type="entry name" value="Toll/interleukin-1 receptor homology (TIR) domain"/>
    <property type="match status" value="1"/>
</dbReference>
<dbReference type="InterPro" id="IPR058546">
    <property type="entry name" value="RPS4B/Roq1-like_LRR"/>
</dbReference>
<name>A0A6P5NQ83_ARADU</name>
<dbReference type="PRINTS" id="PR00364">
    <property type="entry name" value="DISEASERSIST"/>
</dbReference>
<keyword evidence="8" id="KW-1185">Reference proteome</keyword>
<evidence type="ECO:0000259" key="7">
    <source>
        <dbReference type="PROSITE" id="PS50104"/>
    </source>
</evidence>
<evidence type="ECO:0000313" key="8">
    <source>
        <dbReference type="Proteomes" id="UP000515211"/>
    </source>
</evidence>
<dbReference type="InterPro" id="IPR035897">
    <property type="entry name" value="Toll_tir_struct_dom_sf"/>
</dbReference>
<keyword evidence="1" id="KW-0433">Leucine-rich repeat</keyword>
<dbReference type="FunFam" id="3.40.50.10140:FF:000007">
    <property type="entry name" value="Disease resistance protein (TIR-NBS-LRR class)"/>
    <property type="match status" value="1"/>
</dbReference>
<evidence type="ECO:0000256" key="6">
    <source>
        <dbReference type="SAM" id="MobiDB-lite"/>
    </source>
</evidence>
<dbReference type="Gene3D" id="3.40.50.300">
    <property type="entry name" value="P-loop containing nucleotide triphosphate hydrolases"/>
    <property type="match status" value="1"/>
</dbReference>
<organism evidence="8 9">
    <name type="scientific">Arachis duranensis</name>
    <name type="common">Wild peanut</name>
    <dbReference type="NCBI Taxonomy" id="130453"/>
    <lineage>
        <taxon>Eukaryota</taxon>
        <taxon>Viridiplantae</taxon>
        <taxon>Streptophyta</taxon>
        <taxon>Embryophyta</taxon>
        <taxon>Tracheophyta</taxon>
        <taxon>Spermatophyta</taxon>
        <taxon>Magnoliopsida</taxon>
        <taxon>eudicotyledons</taxon>
        <taxon>Gunneridae</taxon>
        <taxon>Pentapetalae</taxon>
        <taxon>rosids</taxon>
        <taxon>fabids</taxon>
        <taxon>Fabales</taxon>
        <taxon>Fabaceae</taxon>
        <taxon>Papilionoideae</taxon>
        <taxon>50 kb inversion clade</taxon>
        <taxon>dalbergioids sensu lato</taxon>
        <taxon>Dalbergieae</taxon>
        <taxon>Pterocarpus clade</taxon>
        <taxon>Arachis</taxon>
    </lineage>
</organism>
<dbReference type="KEGG" id="adu:110281223"/>
<dbReference type="InterPro" id="IPR003593">
    <property type="entry name" value="AAA+_ATPase"/>
</dbReference>
<dbReference type="Proteomes" id="UP000515211">
    <property type="component" value="Chromosome 5"/>
</dbReference>
<accession>A0A6P5NQ83</accession>
<dbReference type="PANTHER" id="PTHR11017:SF570">
    <property type="entry name" value="DISEASE RESISTANCE PROTEIN (TIR-NBS CLASS)-RELATED"/>
    <property type="match status" value="1"/>
</dbReference>